<feature type="transmembrane region" description="Helical" evidence="1">
    <location>
        <begin position="220"/>
        <end position="243"/>
    </location>
</feature>
<keyword evidence="1" id="KW-0472">Membrane</keyword>
<feature type="transmembrane region" description="Helical" evidence="1">
    <location>
        <begin position="50"/>
        <end position="74"/>
    </location>
</feature>
<proteinExistence type="predicted"/>
<evidence type="ECO:0000313" key="3">
    <source>
        <dbReference type="Proteomes" id="UP001597102"/>
    </source>
</evidence>
<sequence>MSNTENIDRDAATVLEAPEESFGWTCLRAVKSVAAALAAAYRARPRLTMFLIVSQFVSQIAHVLAFLLPLKVILLAASDGVPRYFPFINPDHKGIWLVSLAGLAVAFYSLNLMLEVTTKRLSARARNLKRLNKQQAKANKAAPSLSDEAIRHLQQLTKVAANLAIGILGFLVILLLDPLIVAGVAALGLISMLVIAVIFDNSGSAKLSRAADYLSNNGQAVVQILSSLAFFVAFFIILLPFAMNGGGNMLLALVTFIVLRQSLRAFSITLNVTIRFFQKLPETAVTAEEE</sequence>
<feature type="transmembrane region" description="Helical" evidence="1">
    <location>
        <begin position="182"/>
        <end position="199"/>
    </location>
</feature>
<evidence type="ECO:0000313" key="2">
    <source>
        <dbReference type="EMBL" id="MFD0987426.1"/>
    </source>
</evidence>
<comment type="caution">
    <text evidence="2">The sequence shown here is derived from an EMBL/GenBank/DDBJ whole genome shotgun (WGS) entry which is preliminary data.</text>
</comment>
<dbReference type="Proteomes" id="UP001597102">
    <property type="component" value="Unassembled WGS sequence"/>
</dbReference>
<reference evidence="3" key="1">
    <citation type="journal article" date="2019" name="Int. J. Syst. Evol. Microbiol.">
        <title>The Global Catalogue of Microorganisms (GCM) 10K type strain sequencing project: providing services to taxonomists for standard genome sequencing and annotation.</title>
        <authorList>
            <consortium name="The Broad Institute Genomics Platform"/>
            <consortium name="The Broad Institute Genome Sequencing Center for Infectious Disease"/>
            <person name="Wu L."/>
            <person name="Ma J."/>
        </authorList>
    </citation>
    <scope>NUCLEOTIDE SEQUENCE [LARGE SCALE GENOMIC DNA]</scope>
    <source>
        <strain evidence="3">CCUG 61697</strain>
    </source>
</reference>
<keyword evidence="3" id="KW-1185">Reference proteome</keyword>
<evidence type="ECO:0000256" key="1">
    <source>
        <dbReference type="SAM" id="Phobius"/>
    </source>
</evidence>
<keyword evidence="1" id="KW-0812">Transmembrane</keyword>
<dbReference type="RefSeq" id="WP_379089384.1">
    <property type="nucleotide sequence ID" value="NZ_JBHTJO010000001.1"/>
</dbReference>
<keyword evidence="1" id="KW-1133">Transmembrane helix</keyword>
<gene>
    <name evidence="2" type="ORF">ACFQ2F_10000</name>
</gene>
<name>A0ABW3JCB6_9HYPH</name>
<organism evidence="2 3">
    <name type="scientific">Methyloligella solikamskensis</name>
    <dbReference type="NCBI Taxonomy" id="1177756"/>
    <lineage>
        <taxon>Bacteria</taxon>
        <taxon>Pseudomonadati</taxon>
        <taxon>Pseudomonadota</taxon>
        <taxon>Alphaproteobacteria</taxon>
        <taxon>Hyphomicrobiales</taxon>
        <taxon>Hyphomicrobiaceae</taxon>
        <taxon>Methyloligella</taxon>
    </lineage>
</organism>
<feature type="transmembrane region" description="Helical" evidence="1">
    <location>
        <begin position="159"/>
        <end position="176"/>
    </location>
</feature>
<protein>
    <submittedName>
        <fullName evidence="2">Uncharacterized protein</fullName>
    </submittedName>
</protein>
<dbReference type="EMBL" id="JBHTJO010000001">
    <property type="protein sequence ID" value="MFD0987426.1"/>
    <property type="molecule type" value="Genomic_DNA"/>
</dbReference>
<accession>A0ABW3JCB6</accession>
<feature type="transmembrane region" description="Helical" evidence="1">
    <location>
        <begin position="94"/>
        <end position="114"/>
    </location>
</feature>